<dbReference type="Gene3D" id="3.40.50.150">
    <property type="entry name" value="Vaccinia Virus protein VP39"/>
    <property type="match status" value="1"/>
</dbReference>
<sequence>MMTVVQNSAKESVRRIIWRADRGTTAELRRRFTPLNPVSVEGFRQYLRENWSTEDYWDSEVGRHDMDEHAVGRLIYDRHEYVPWLDGLRRLDGARVFEIGCGTGSSVMALVEQGAEVTGIDVVEESLAVSRARLRFFGLGEPPLQHMNATDIATHFDHAGFDFVIFFASLEHMTYHERLTSLRAAWQLLADGGILCIIEAPNRLWLFDDHTADLPFFHWLPDEIALEYLKRTARYQASAFDTASEDAGLELTRRGRGVSFHDIELALGPISDLDFMVDRQTFHMKQNPLRWLYYRQSANRRYANLLRRQCPELPFGLFMPYLNIAIRKKAN</sequence>
<reference evidence="7 8" key="1">
    <citation type="journal article" date="2015" name="Emerg. Microbes Infect.">
        <title>Characterization of 17 strains belonging to the Mycobacterium simiae complex and description of Mycobacterium paraense sp. nov.</title>
        <authorList>
            <person name="Fusco da Costa A.R."/>
            <person name="Fedrizzi T."/>
            <person name="Lopes M.L."/>
            <person name="Pecorari M."/>
            <person name="Oliveira da Costa W.L."/>
            <person name="Giacobazzi E."/>
            <person name="da Costa Bahia J.R."/>
            <person name="De Sanctis V."/>
            <person name="Batista Lima K.V."/>
            <person name="Bertorelli R."/>
            <person name="Grottola A."/>
            <person name="Fabio A."/>
            <person name="Mariottini A."/>
            <person name="Ferretti P."/>
            <person name="Di Leva F."/>
            <person name="Fregni Serpini G."/>
            <person name="Tagliazucchi S."/>
            <person name="Rumpianesi F."/>
            <person name="Jousson O."/>
            <person name="Segata N."/>
            <person name="Tortoli E."/>
        </authorList>
    </citation>
    <scope>NUCLEOTIDE SEQUENCE [LARGE SCALE GENOMIC DNA]</scope>
    <source>
        <strain evidence="5 8">FI-07156</strain>
        <strain evidence="6 7">IEC33</strain>
    </source>
</reference>
<dbReference type="GO" id="GO:0008168">
    <property type="term" value="F:methyltransferase activity"/>
    <property type="evidence" value="ECO:0007669"/>
    <property type="project" value="UniProtKB-KW"/>
</dbReference>
<accession>A0A1X2AK76</accession>
<evidence type="ECO:0000256" key="1">
    <source>
        <dbReference type="ARBA" id="ARBA00022603"/>
    </source>
</evidence>
<dbReference type="PANTHER" id="PTHR43464:SF19">
    <property type="entry name" value="UBIQUINONE BIOSYNTHESIS O-METHYLTRANSFERASE, MITOCHONDRIAL"/>
    <property type="match status" value="1"/>
</dbReference>
<dbReference type="STRING" id="767916.AWB91_13990"/>
<keyword evidence="8" id="KW-1185">Reference proteome</keyword>
<reference evidence="6" key="2">
    <citation type="submission" date="2016-01" db="EMBL/GenBank/DDBJ databases">
        <authorList>
            <person name="Oliw E.H."/>
        </authorList>
    </citation>
    <scope>NUCLEOTIDE SEQUENCE</scope>
    <source>
        <strain evidence="6">IEC33</strain>
    </source>
</reference>
<evidence type="ECO:0000256" key="2">
    <source>
        <dbReference type="ARBA" id="ARBA00022679"/>
    </source>
</evidence>
<gene>
    <name evidence="6" type="ORF">AWB90_04480</name>
    <name evidence="5" type="ORF">AWB91_13990</name>
</gene>
<dbReference type="SUPFAM" id="SSF53335">
    <property type="entry name" value="S-adenosyl-L-methionine-dependent methyltransferases"/>
    <property type="match status" value="1"/>
</dbReference>
<keyword evidence="1" id="KW-0489">Methyltransferase</keyword>
<dbReference type="PANTHER" id="PTHR43464">
    <property type="entry name" value="METHYLTRANSFERASE"/>
    <property type="match status" value="1"/>
</dbReference>
<evidence type="ECO:0000313" key="8">
    <source>
        <dbReference type="Proteomes" id="UP000193801"/>
    </source>
</evidence>
<dbReference type="EMBL" id="LQPK01000010">
    <property type="protein sequence ID" value="ORW32094.1"/>
    <property type="molecule type" value="Genomic_DNA"/>
</dbReference>
<dbReference type="InterPro" id="IPR041698">
    <property type="entry name" value="Methyltransf_25"/>
</dbReference>
<evidence type="ECO:0000313" key="5">
    <source>
        <dbReference type="EMBL" id="ORW32094.1"/>
    </source>
</evidence>
<dbReference type="CDD" id="cd02440">
    <property type="entry name" value="AdoMet_MTases"/>
    <property type="match status" value="1"/>
</dbReference>
<feature type="domain" description="Methyltransferase" evidence="4">
    <location>
        <begin position="96"/>
        <end position="193"/>
    </location>
</feature>
<protein>
    <recommendedName>
        <fullName evidence="4">Methyltransferase domain-containing protein</fullName>
    </recommendedName>
</protein>
<name>A0A1X2AK76_9MYCO</name>
<dbReference type="EMBL" id="LQPN01000018">
    <property type="protein sequence ID" value="ORW51771.1"/>
    <property type="molecule type" value="Genomic_DNA"/>
</dbReference>
<comment type="caution">
    <text evidence="6">The sequence shown here is derived from an EMBL/GenBank/DDBJ whole genome shotgun (WGS) entry which is preliminary data.</text>
</comment>
<evidence type="ECO:0000256" key="3">
    <source>
        <dbReference type="ARBA" id="ARBA00022691"/>
    </source>
</evidence>
<evidence type="ECO:0000259" key="4">
    <source>
        <dbReference type="Pfam" id="PF13649"/>
    </source>
</evidence>
<dbReference type="GO" id="GO:0032259">
    <property type="term" value="P:methylation"/>
    <property type="evidence" value="ECO:0007669"/>
    <property type="project" value="UniProtKB-KW"/>
</dbReference>
<evidence type="ECO:0000313" key="6">
    <source>
        <dbReference type="EMBL" id="ORW51771.1"/>
    </source>
</evidence>
<dbReference type="Proteomes" id="UP000193801">
    <property type="component" value="Unassembled WGS sequence"/>
</dbReference>
<organism evidence="6 7">
    <name type="scientific">Mycobacterium paraense</name>
    <dbReference type="NCBI Taxonomy" id="767916"/>
    <lineage>
        <taxon>Bacteria</taxon>
        <taxon>Bacillati</taxon>
        <taxon>Actinomycetota</taxon>
        <taxon>Actinomycetes</taxon>
        <taxon>Mycobacteriales</taxon>
        <taxon>Mycobacteriaceae</taxon>
        <taxon>Mycobacterium</taxon>
        <taxon>Mycobacterium simiae complex</taxon>
    </lineage>
</organism>
<keyword evidence="2" id="KW-0808">Transferase</keyword>
<keyword evidence="3" id="KW-0949">S-adenosyl-L-methionine</keyword>
<dbReference type="Proteomes" id="UP000193285">
    <property type="component" value="Unassembled WGS sequence"/>
</dbReference>
<dbReference type="InterPro" id="IPR029063">
    <property type="entry name" value="SAM-dependent_MTases_sf"/>
</dbReference>
<proteinExistence type="predicted"/>
<dbReference type="AlphaFoldDB" id="A0A1X2AK76"/>
<reference evidence="5" key="3">
    <citation type="submission" date="2016-01" db="EMBL/GenBank/DDBJ databases">
        <authorList>
            <person name="Ana R.F.D.C."/>
            <person name="Tarcisio F."/>
            <person name="Maria L.L."/>
            <person name="Monica P."/>
            <person name="Wana L.O.D.C."/>
            <person name="Elisabetta G."/>
            <person name="Jeann R.D.C.B."/>
            <person name="Veronica D.S."/>
            <person name="Karla V.B.L."/>
            <person name="Roberto B."/>
            <person name="Antonella G."/>
            <person name="Anna F."/>
            <person name="Alessandro M."/>
            <person name="Pamela F."/>
            <person name="Francesca D.L."/>
            <person name="Giulia F.S."/>
            <person name="Sara T."/>
            <person name="Fabio R."/>
            <person name="Olivier J."/>
            <person name="Nicola S."/>
            <person name="Enrico T."/>
        </authorList>
    </citation>
    <scope>NUCLEOTIDE SEQUENCE</scope>
    <source>
        <strain evidence="5">FI-07156</strain>
    </source>
</reference>
<dbReference type="OrthoDB" id="7062303at2"/>
<evidence type="ECO:0000313" key="7">
    <source>
        <dbReference type="Proteomes" id="UP000193285"/>
    </source>
</evidence>
<dbReference type="Pfam" id="PF13649">
    <property type="entry name" value="Methyltransf_25"/>
    <property type="match status" value="1"/>
</dbReference>